<dbReference type="PROSITE" id="PS51782">
    <property type="entry name" value="LYSM"/>
    <property type="match status" value="2"/>
</dbReference>
<dbReference type="AlphaFoldDB" id="A0A545VRX2"/>
<dbReference type="OrthoDB" id="4866088at2759"/>
<feature type="domain" description="LysM" evidence="7">
    <location>
        <begin position="133"/>
        <end position="179"/>
    </location>
</feature>
<name>A0A545VRX2_9HYPO</name>
<dbReference type="SUPFAM" id="SSF54106">
    <property type="entry name" value="LysM domain"/>
    <property type="match status" value="2"/>
</dbReference>
<comment type="caution">
    <text evidence="8">The sequence shown here is derived from an EMBL/GenBank/DDBJ whole genome shotgun (WGS) entry which is preliminary data.</text>
</comment>
<proteinExistence type="inferred from homology"/>
<dbReference type="SMART" id="SM00257">
    <property type="entry name" value="LysM"/>
    <property type="match status" value="2"/>
</dbReference>
<feature type="region of interest" description="Disordered" evidence="5">
    <location>
        <begin position="98"/>
        <end position="121"/>
    </location>
</feature>
<evidence type="ECO:0000256" key="2">
    <source>
        <dbReference type="ARBA" id="ARBA00022729"/>
    </source>
</evidence>
<evidence type="ECO:0000259" key="7">
    <source>
        <dbReference type="PROSITE" id="PS51782"/>
    </source>
</evidence>
<feature type="compositionally biased region" description="Low complexity" evidence="5">
    <location>
        <begin position="98"/>
        <end position="113"/>
    </location>
</feature>
<dbReference type="GO" id="GO:0008061">
    <property type="term" value="F:chitin binding"/>
    <property type="evidence" value="ECO:0007669"/>
    <property type="project" value="UniProtKB-KW"/>
</dbReference>
<dbReference type="CDD" id="cd00118">
    <property type="entry name" value="LysM"/>
    <property type="match status" value="2"/>
</dbReference>
<dbReference type="InterPro" id="IPR018392">
    <property type="entry name" value="LysM"/>
</dbReference>
<keyword evidence="9" id="KW-1185">Reference proteome</keyword>
<dbReference type="PANTHER" id="PTHR34997:SF2">
    <property type="entry name" value="LYSM DOMAIN-CONTAINING PROTEIN-RELATED"/>
    <property type="match status" value="1"/>
</dbReference>
<dbReference type="Pfam" id="PF01476">
    <property type="entry name" value="LysM"/>
    <property type="match status" value="2"/>
</dbReference>
<sequence>MRCSTALLLAGAGHVLAAPSIEARESKPKLPFDPNSTPHCTWWLDYTSSTPCGDILDENVITNADFSRWNPTVGDSCSGMKIGNSYCVEAAFEPTVPTKTTTITPPKPTSTKPANGIETPLPIQPDMVDNCNRFYFVKKGENCAAIASAHGITENEFATWNPKVGSTCSGLWADTYACTSVIGWKPTPTDPGNGVHTPSPVQPDLVQNCNEFHYVKTGESCTDIASRYGISVSDFARWNPKAGSNCGSLWANAYACVGVIPAFRLDSFYHNDCSGNKYNSATIERVGWDGMCINTDCQVASLNIASEGLCPDGQVQLSYWEKPGCVGEWYGYGYASRGTCRTLWSDGWKFKSLHLRCTKREDDCVSKNECKVDPEPSRNIC</sequence>
<evidence type="ECO:0000256" key="6">
    <source>
        <dbReference type="SAM" id="SignalP"/>
    </source>
</evidence>
<keyword evidence="1" id="KW-0147">Chitin-binding</keyword>
<evidence type="ECO:0000256" key="1">
    <source>
        <dbReference type="ARBA" id="ARBA00022669"/>
    </source>
</evidence>
<evidence type="ECO:0000256" key="5">
    <source>
        <dbReference type="SAM" id="MobiDB-lite"/>
    </source>
</evidence>
<reference evidence="8 9" key="1">
    <citation type="journal article" date="2019" name="Appl. Microbiol. Biotechnol.">
        <title>Genome sequence of Isaria javanica and comparative genome analysis insights into family S53 peptidase evolution in fungal entomopathogens.</title>
        <authorList>
            <person name="Lin R."/>
            <person name="Zhang X."/>
            <person name="Xin B."/>
            <person name="Zou M."/>
            <person name="Gao Y."/>
            <person name="Qin F."/>
            <person name="Hu Q."/>
            <person name="Xie B."/>
            <person name="Cheng X."/>
        </authorList>
    </citation>
    <scope>NUCLEOTIDE SEQUENCE [LARGE SCALE GENOMIC DNA]</scope>
    <source>
        <strain evidence="8 9">IJ1G</strain>
    </source>
</reference>
<dbReference type="InterPro" id="IPR052210">
    <property type="entry name" value="LysM1-like"/>
</dbReference>
<dbReference type="InterPro" id="IPR036779">
    <property type="entry name" value="LysM_dom_sf"/>
</dbReference>
<dbReference type="Gene3D" id="3.10.350.10">
    <property type="entry name" value="LysM domain"/>
    <property type="match status" value="3"/>
</dbReference>
<keyword evidence="2 6" id="KW-0732">Signal</keyword>
<accession>A0A545VRX2</accession>
<dbReference type="PANTHER" id="PTHR34997">
    <property type="entry name" value="AM15"/>
    <property type="match status" value="1"/>
</dbReference>
<evidence type="ECO:0000256" key="3">
    <source>
        <dbReference type="ARBA" id="ARBA00023026"/>
    </source>
</evidence>
<dbReference type="Proteomes" id="UP000315783">
    <property type="component" value="Unassembled WGS sequence"/>
</dbReference>
<keyword evidence="3" id="KW-0843">Virulence</keyword>
<feature type="chain" id="PRO_5022005462" evidence="6">
    <location>
        <begin position="18"/>
        <end position="381"/>
    </location>
</feature>
<protein>
    <submittedName>
        <fullName evidence="8">LysM domain-containing protein</fullName>
    </submittedName>
</protein>
<dbReference type="EMBL" id="SPUK01000015">
    <property type="protein sequence ID" value="TQV92266.1"/>
    <property type="molecule type" value="Genomic_DNA"/>
</dbReference>
<organism evidence="8 9">
    <name type="scientific">Cordyceps javanica</name>
    <dbReference type="NCBI Taxonomy" id="43265"/>
    <lineage>
        <taxon>Eukaryota</taxon>
        <taxon>Fungi</taxon>
        <taxon>Dikarya</taxon>
        <taxon>Ascomycota</taxon>
        <taxon>Pezizomycotina</taxon>
        <taxon>Sordariomycetes</taxon>
        <taxon>Hypocreomycetidae</taxon>
        <taxon>Hypocreales</taxon>
        <taxon>Cordycipitaceae</taxon>
        <taxon>Cordyceps</taxon>
    </lineage>
</organism>
<dbReference type="STRING" id="43265.A0A545VRX2"/>
<evidence type="ECO:0000313" key="9">
    <source>
        <dbReference type="Proteomes" id="UP000315783"/>
    </source>
</evidence>
<feature type="signal peptide" evidence="6">
    <location>
        <begin position="1"/>
        <end position="17"/>
    </location>
</feature>
<gene>
    <name evidence="8" type="ORF">IF1G_08784</name>
</gene>
<evidence type="ECO:0000256" key="4">
    <source>
        <dbReference type="ARBA" id="ARBA00044955"/>
    </source>
</evidence>
<feature type="domain" description="LysM" evidence="7">
    <location>
        <begin position="211"/>
        <end position="257"/>
    </location>
</feature>
<evidence type="ECO:0000313" key="8">
    <source>
        <dbReference type="EMBL" id="TQV92266.1"/>
    </source>
</evidence>
<comment type="similarity">
    <text evidence="4">Belongs to the secreted LysM effector family.</text>
</comment>